<protein>
    <submittedName>
        <fullName evidence="4">Pilus assembly protein</fullName>
    </submittedName>
</protein>
<dbReference type="SUPFAM" id="SSF49401">
    <property type="entry name" value="Bacterial adhesins"/>
    <property type="match status" value="1"/>
</dbReference>
<proteinExistence type="predicted"/>
<dbReference type="Pfam" id="PF00419">
    <property type="entry name" value="Fimbrial"/>
    <property type="match status" value="1"/>
</dbReference>
<feature type="chain" id="PRO_5015632876" evidence="2">
    <location>
        <begin position="29"/>
        <end position="346"/>
    </location>
</feature>
<evidence type="ECO:0000256" key="1">
    <source>
        <dbReference type="ARBA" id="ARBA00022729"/>
    </source>
</evidence>
<dbReference type="InterPro" id="IPR050263">
    <property type="entry name" value="Bact_Fimbrial_Adh_Pro"/>
</dbReference>
<dbReference type="GO" id="GO:0043709">
    <property type="term" value="P:cell adhesion involved in single-species biofilm formation"/>
    <property type="evidence" value="ECO:0007669"/>
    <property type="project" value="TreeGrafter"/>
</dbReference>
<keyword evidence="1 2" id="KW-0732">Signal</keyword>
<dbReference type="AlphaFoldDB" id="A0A2S0I4F6"/>
<keyword evidence="5" id="KW-1185">Reference proteome</keyword>
<dbReference type="PANTHER" id="PTHR33420:SF3">
    <property type="entry name" value="FIMBRIAL SUBUNIT ELFA"/>
    <property type="match status" value="1"/>
</dbReference>
<gene>
    <name evidence="4" type="ORF">CLM73_06910</name>
</gene>
<evidence type="ECO:0000313" key="4">
    <source>
        <dbReference type="EMBL" id="AVJ26873.1"/>
    </source>
</evidence>
<evidence type="ECO:0000256" key="2">
    <source>
        <dbReference type="SAM" id="SignalP"/>
    </source>
</evidence>
<dbReference type="GO" id="GO:0009289">
    <property type="term" value="C:pilus"/>
    <property type="evidence" value="ECO:0007669"/>
    <property type="project" value="InterPro"/>
</dbReference>
<sequence length="346" mass="35101">MTRPLMKKTILLAATGLLALLGSTTSWASATCTQTTSSVSVDTPPHITVPRDAVIGTALTGWLTTDATTNWFNCTVSQGGGTGTGMRALIPSAGQTKVVDGITYDVFATGVDGLGIIIGGRAYTNGCGWGAFQAFNQNWRGVGCNTAGAVTNGGQLRAMYIKTGPVATGITSPLTIASAVSISNQEGGSPVPNLSLEIKFVTMPTLLMSQACTTPDVSVSLGSPKASVFTGKGSSSQLVPFDISLNGCPAGMSAIHYQIDAVTPIVDAANAVVGLDANSTATGVGVQLLDANGNPAVLGTMLPFAGYNGAAGGSFKIPFRASYRQVGDKVTPGSANSAVTFTMNYL</sequence>
<dbReference type="InterPro" id="IPR008966">
    <property type="entry name" value="Adhesion_dom_sf"/>
</dbReference>
<accession>A0A2S0I4F6</accession>
<feature type="domain" description="Fimbrial-type adhesion" evidence="3">
    <location>
        <begin position="208"/>
        <end position="345"/>
    </location>
</feature>
<dbReference type="InterPro" id="IPR036937">
    <property type="entry name" value="Adhesion_dom_fimbrial_sf"/>
</dbReference>
<evidence type="ECO:0000313" key="5">
    <source>
        <dbReference type="Proteomes" id="UP000239477"/>
    </source>
</evidence>
<dbReference type="InterPro" id="IPR000259">
    <property type="entry name" value="Adhesion_dom_fimbrial"/>
</dbReference>
<organism evidence="4 5">
    <name type="scientific">Achromobacter spanius</name>
    <dbReference type="NCBI Taxonomy" id="217203"/>
    <lineage>
        <taxon>Bacteria</taxon>
        <taxon>Pseudomonadati</taxon>
        <taxon>Pseudomonadota</taxon>
        <taxon>Betaproteobacteria</taxon>
        <taxon>Burkholderiales</taxon>
        <taxon>Alcaligenaceae</taxon>
        <taxon>Achromobacter</taxon>
    </lineage>
</organism>
<evidence type="ECO:0000259" key="3">
    <source>
        <dbReference type="Pfam" id="PF00419"/>
    </source>
</evidence>
<dbReference type="PANTHER" id="PTHR33420">
    <property type="entry name" value="FIMBRIAL SUBUNIT ELFA-RELATED"/>
    <property type="match status" value="1"/>
</dbReference>
<dbReference type="Proteomes" id="UP000239477">
    <property type="component" value="Chromosome"/>
</dbReference>
<dbReference type="Gene3D" id="2.60.40.1090">
    <property type="entry name" value="Fimbrial-type adhesion domain"/>
    <property type="match status" value="1"/>
</dbReference>
<reference evidence="4 5" key="1">
    <citation type="submission" date="2017-09" db="EMBL/GenBank/DDBJ databases">
        <title>Genomic, metabolic, and phenotypic characteristics of bacterial isolates from the natural microbiome of the model nematode Caenorhabditis elegans.</title>
        <authorList>
            <person name="Zimmermann J."/>
            <person name="Obeng N."/>
            <person name="Yang W."/>
            <person name="Obeng O."/>
            <person name="Kissoyan K."/>
            <person name="Pees B."/>
            <person name="Dirksen P."/>
            <person name="Hoppner M."/>
            <person name="Franke A."/>
            <person name="Rosenstiel P."/>
            <person name="Leippe M."/>
            <person name="Dierking K."/>
            <person name="Kaleta C."/>
            <person name="Schulenburg H."/>
        </authorList>
    </citation>
    <scope>NUCLEOTIDE SEQUENCE [LARGE SCALE GENOMIC DNA]</scope>
    <source>
        <strain evidence="4 5">MYb73</strain>
    </source>
</reference>
<name>A0A2S0I4F6_9BURK</name>
<dbReference type="Gene3D" id="2.60.40.3310">
    <property type="match status" value="1"/>
</dbReference>
<dbReference type="EMBL" id="CP023270">
    <property type="protein sequence ID" value="AVJ26873.1"/>
    <property type="molecule type" value="Genomic_DNA"/>
</dbReference>
<feature type="signal peptide" evidence="2">
    <location>
        <begin position="1"/>
        <end position="28"/>
    </location>
</feature>